<organism evidence="1 2">
    <name type="scientific">Rattus norvegicus</name>
    <name type="common">Rat</name>
    <dbReference type="NCBI Taxonomy" id="10116"/>
    <lineage>
        <taxon>Eukaryota</taxon>
        <taxon>Metazoa</taxon>
        <taxon>Chordata</taxon>
        <taxon>Craniata</taxon>
        <taxon>Vertebrata</taxon>
        <taxon>Euteleostomi</taxon>
        <taxon>Mammalia</taxon>
        <taxon>Eutheria</taxon>
        <taxon>Euarchontoglires</taxon>
        <taxon>Glires</taxon>
        <taxon>Rodentia</taxon>
        <taxon>Myomorpha</taxon>
        <taxon>Muroidea</taxon>
        <taxon>Muridae</taxon>
        <taxon>Murinae</taxon>
        <taxon>Rattus</taxon>
    </lineage>
</organism>
<dbReference type="AlphaFoldDB" id="A6KBB7"/>
<dbReference type="Proteomes" id="UP000234681">
    <property type="component" value="Chromosome 1"/>
</dbReference>
<accession>A6KBB7</accession>
<evidence type="ECO:0000313" key="1">
    <source>
        <dbReference type="EMBL" id="EDL99748.1"/>
    </source>
</evidence>
<proteinExistence type="predicted"/>
<name>A6KBB7_RAT</name>
<gene>
    <name evidence="1" type="ORF">rCG_22993</name>
</gene>
<evidence type="ECO:0000313" key="2">
    <source>
        <dbReference type="Proteomes" id="UP000234681"/>
    </source>
</evidence>
<sequence>MVNGLFSITGYINIQKCGCGLLQGGMGISRLFSKSSIHGCNVGELQQSSFCRISEVDLAQRGTQLKDRQHTIEYMFLLKDSCRGPKKSSDLLELKGHIVWRQLRDAKNCIQVSLR</sequence>
<reference evidence="1 2" key="1">
    <citation type="submission" date="2005-09" db="EMBL/GenBank/DDBJ databases">
        <authorList>
            <person name="Mural R.J."/>
            <person name="Li P.W."/>
            <person name="Adams M.D."/>
            <person name="Amanatides P.G."/>
            <person name="Baden-Tillson H."/>
            <person name="Barnstead M."/>
            <person name="Chin S.H."/>
            <person name="Dew I."/>
            <person name="Evans C.A."/>
            <person name="Ferriera S."/>
            <person name="Flanigan M."/>
            <person name="Fosler C."/>
            <person name="Glodek A."/>
            <person name="Gu Z."/>
            <person name="Holt R.A."/>
            <person name="Jennings D."/>
            <person name="Kraft C.L."/>
            <person name="Lu F."/>
            <person name="Nguyen T."/>
            <person name="Nusskern D.R."/>
            <person name="Pfannkoch C.M."/>
            <person name="Sitter C."/>
            <person name="Sutton G.G."/>
            <person name="Venter J.C."/>
            <person name="Wang Z."/>
            <person name="Woodage T."/>
            <person name="Zheng X.H."/>
            <person name="Zhong F."/>
        </authorList>
    </citation>
    <scope>NUCLEOTIDE SEQUENCE [LARGE SCALE GENOMIC DNA]</scope>
    <source>
        <strain>BN</strain>
        <strain evidence="2">Sprague-Dawley</strain>
    </source>
</reference>
<dbReference type="EMBL" id="CH474033">
    <property type="protein sequence ID" value="EDL99748.1"/>
    <property type="molecule type" value="Genomic_DNA"/>
</dbReference>
<protein>
    <submittedName>
        <fullName evidence="1">RCG22993, isoform CRA_c</fullName>
    </submittedName>
</protein>